<accession>A0AAF5DD67</accession>
<feature type="domain" description="CHK kinase-like" evidence="1">
    <location>
        <begin position="551"/>
        <end position="744"/>
    </location>
</feature>
<reference evidence="3" key="1">
    <citation type="submission" date="2024-02" db="UniProtKB">
        <authorList>
            <consortium name="WormBaseParasite"/>
        </authorList>
    </citation>
    <scope>IDENTIFICATION</scope>
</reference>
<sequence>MDCSNLFFSKYYENSFVENSTITYKWIIENLQKNSEIFRLKRKDAKISKISFEDISVGKGFASNVFKTIVYFDTKDKSFYEFILKVPFSSINLVLNDLGLKDEKKKDSDITKEILVKLHSQECLFYTQISNEIKDLKTPECYGAREIIPYQSSGAIIMEFIDTSKAGIVPIQYSYNIDQTKSVIEEIFKLHVFSFTNGKHWKSKLQYKTNIELATIVHNIIAMQWENCKKIIPKSILLEIQEDFECLLSHFPEITLYHIYHLPEAQGNNAVICHGDMWINNIMFSKDSKGRFTNDVKAILDWQVIYEGAIGVDLARHLAVNCYTDTRREIENEFFPEYFDRLKNEVIKNGESFDMSYETFKRIYNFCYIDQFFHIITTIGIFISQLDALEENNSIWEARKFFLTSKIYFGYENLTVEGFKIKYGWMLECLQNNCENFVLAKGNSKVLEIKISDISDGKGYISHVYKSSVYFDDKTKKPFEFAFKIPTTTCLKVLSNDSSQALNNAIESNFIIDAHYNEYIFYTYIAKEIDSIKIPLYYGGCPIIPHKQDGIIMMDILTSRASCVPYYKFLTINQVKSVLKEIMNLQVFSLTNGKHWRSKLKKLLSDQKVILFIKHLCEKYWSAIKNSMPNFMLHEIIDDCEILISNFEKIIFHNFKILNEKYDCHPVICHYDLWINNLMFTLDSENEISNDVEAIIDWQTTCEGNICCDIARLIVTGCSGETRRELEQSYLKEYFNKLKENVIKRGETFTMTYETFHLSYDFCLIEQALSTVSLVGHQILLANNSNENKYIWNARIFYLNSKVYFAVKDAINKVKILKPEWLEKKNDIGK</sequence>
<dbReference type="Proteomes" id="UP000035681">
    <property type="component" value="Unplaced"/>
</dbReference>
<feature type="domain" description="CHK kinase-like" evidence="1">
    <location>
        <begin position="156"/>
        <end position="348"/>
    </location>
</feature>
<dbReference type="PANTHER" id="PTHR23020:SF41">
    <property type="entry name" value="AMINOGLYCOSIDE PHOSPHOTRANSFERASE DOMAIN-CONTAINING PROTEIN"/>
    <property type="match status" value="1"/>
</dbReference>
<evidence type="ECO:0000313" key="2">
    <source>
        <dbReference type="Proteomes" id="UP000035681"/>
    </source>
</evidence>
<dbReference type="SUPFAM" id="SSF56112">
    <property type="entry name" value="Protein kinase-like (PK-like)"/>
    <property type="match status" value="2"/>
</dbReference>
<dbReference type="InterPro" id="IPR015897">
    <property type="entry name" value="CHK_kinase-like"/>
</dbReference>
<dbReference type="InterPro" id="IPR012877">
    <property type="entry name" value="Dhs-27"/>
</dbReference>
<dbReference type="SMART" id="SM00587">
    <property type="entry name" value="CHK"/>
    <property type="match status" value="2"/>
</dbReference>
<dbReference type="InterPro" id="IPR011009">
    <property type="entry name" value="Kinase-like_dom_sf"/>
</dbReference>
<dbReference type="InterPro" id="IPR052961">
    <property type="entry name" value="Oxido-Kinase-like_Enzymes"/>
</dbReference>
<evidence type="ECO:0000259" key="1">
    <source>
        <dbReference type="SMART" id="SM00587"/>
    </source>
</evidence>
<dbReference type="AlphaFoldDB" id="A0AAF5DD67"/>
<dbReference type="WBParaSite" id="TCONS_00010582.p1">
    <property type="protein sequence ID" value="TCONS_00010582.p1"/>
    <property type="gene ID" value="XLOC_003877"/>
</dbReference>
<protein>
    <recommendedName>
        <fullName evidence="1">CHK kinase-like domain-containing protein</fullName>
    </recommendedName>
</protein>
<name>A0AAF5DD67_STRER</name>
<organism evidence="2 3">
    <name type="scientific">Strongyloides stercoralis</name>
    <name type="common">Threadworm</name>
    <dbReference type="NCBI Taxonomy" id="6248"/>
    <lineage>
        <taxon>Eukaryota</taxon>
        <taxon>Metazoa</taxon>
        <taxon>Ecdysozoa</taxon>
        <taxon>Nematoda</taxon>
        <taxon>Chromadorea</taxon>
        <taxon>Rhabditida</taxon>
        <taxon>Tylenchina</taxon>
        <taxon>Panagrolaimomorpha</taxon>
        <taxon>Strongyloidoidea</taxon>
        <taxon>Strongyloididae</taxon>
        <taxon>Strongyloides</taxon>
    </lineage>
</organism>
<evidence type="ECO:0000313" key="3">
    <source>
        <dbReference type="WBParaSite" id="TCONS_00010582.p1"/>
    </source>
</evidence>
<dbReference type="Gene3D" id="3.90.1200.10">
    <property type="match status" value="2"/>
</dbReference>
<dbReference type="PANTHER" id="PTHR23020">
    <property type="entry name" value="UNCHARACTERIZED NUCLEAR HORMONE RECEPTOR-RELATED"/>
    <property type="match status" value="1"/>
</dbReference>
<proteinExistence type="predicted"/>
<keyword evidence="2" id="KW-1185">Reference proteome</keyword>
<dbReference type="Pfam" id="PF07914">
    <property type="entry name" value="DUF1679"/>
    <property type="match status" value="2"/>
</dbReference>